<name>A0A927RCY6_9BACL</name>
<evidence type="ECO:0000313" key="2">
    <source>
        <dbReference type="Proteomes" id="UP000658225"/>
    </source>
</evidence>
<dbReference type="Proteomes" id="UP000658225">
    <property type="component" value="Unassembled WGS sequence"/>
</dbReference>
<protein>
    <submittedName>
        <fullName evidence="1">Uncharacterized protein</fullName>
    </submittedName>
</protein>
<accession>A0A927RCY6</accession>
<organism evidence="1 2">
    <name type="scientific">Sporosarcina limicola</name>
    <dbReference type="NCBI Taxonomy" id="34101"/>
    <lineage>
        <taxon>Bacteria</taxon>
        <taxon>Bacillati</taxon>
        <taxon>Bacillota</taxon>
        <taxon>Bacilli</taxon>
        <taxon>Bacillales</taxon>
        <taxon>Caryophanaceae</taxon>
        <taxon>Sporosarcina</taxon>
    </lineage>
</organism>
<keyword evidence="2" id="KW-1185">Reference proteome</keyword>
<sequence>MNLYNYLVESYGYDEPIFLDELTKSLSFMKPNTIRQNMARLVKHEQINRFQTGIYFISKPNVVIKSNSLSINKIISKRYIVKENERIGYLTGLSFANSIRLTTQNPVNIEVVSSNTSSVKHDVDLKKVVVTLKKPKVKISNSNYKTLQVLDLLNSFEKVSEKSLIEAKSVIAAYMADSKIQKQELNQYLNIYPKKVALNLIEGELYDDITQ</sequence>
<gene>
    <name evidence="1" type="ORF">H4683_001928</name>
</gene>
<dbReference type="InterPro" id="IPR045738">
    <property type="entry name" value="DUF6088"/>
</dbReference>
<dbReference type="RefSeq" id="WP_192598605.1">
    <property type="nucleotide sequence ID" value="NZ_JADBEL010000009.1"/>
</dbReference>
<evidence type="ECO:0000313" key="1">
    <source>
        <dbReference type="EMBL" id="MBE1554850.1"/>
    </source>
</evidence>
<dbReference type="Pfam" id="PF19570">
    <property type="entry name" value="DUF6088"/>
    <property type="match status" value="1"/>
</dbReference>
<proteinExistence type="predicted"/>
<dbReference type="EMBL" id="JADBEL010000009">
    <property type="protein sequence ID" value="MBE1554850.1"/>
    <property type="molecule type" value="Genomic_DNA"/>
</dbReference>
<comment type="caution">
    <text evidence="1">The sequence shown here is derived from an EMBL/GenBank/DDBJ whole genome shotgun (WGS) entry which is preliminary data.</text>
</comment>
<reference evidence="1" key="1">
    <citation type="submission" date="2020-10" db="EMBL/GenBank/DDBJ databases">
        <title>Genomic Encyclopedia of Type Strains, Phase IV (KMG-IV): sequencing the most valuable type-strain genomes for metagenomic binning, comparative biology and taxonomic classification.</title>
        <authorList>
            <person name="Goeker M."/>
        </authorList>
    </citation>
    <scope>NUCLEOTIDE SEQUENCE</scope>
    <source>
        <strain evidence="1">DSM 13886</strain>
    </source>
</reference>
<dbReference type="AlphaFoldDB" id="A0A927RCY6"/>